<dbReference type="PROSITE" id="PS51900">
    <property type="entry name" value="CB"/>
    <property type="match status" value="2"/>
</dbReference>
<keyword evidence="3" id="KW-1133">Transmembrane helix</keyword>
<feature type="domain" description="Core-binding (CB)" evidence="4">
    <location>
        <begin position="111"/>
        <end position="198"/>
    </location>
</feature>
<reference evidence="5 6" key="1">
    <citation type="journal article" date="2015" name="Nature">
        <title>rRNA introns, odd ribosomes, and small enigmatic genomes across a large radiation of phyla.</title>
        <authorList>
            <person name="Brown C.T."/>
            <person name="Hug L.A."/>
            <person name="Thomas B.C."/>
            <person name="Sharon I."/>
            <person name="Castelle C.J."/>
            <person name="Singh A."/>
            <person name="Wilkins M.J."/>
            <person name="Williams K.H."/>
            <person name="Banfield J.F."/>
        </authorList>
    </citation>
    <scope>NUCLEOTIDE SEQUENCE [LARGE SCALE GENOMIC DNA]</scope>
</reference>
<dbReference type="InterPro" id="IPR010998">
    <property type="entry name" value="Integrase_recombinase_N"/>
</dbReference>
<feature type="non-terminal residue" evidence="5">
    <location>
        <position position="396"/>
    </location>
</feature>
<feature type="transmembrane region" description="Helical" evidence="3">
    <location>
        <begin position="238"/>
        <end position="260"/>
    </location>
</feature>
<dbReference type="EMBL" id="LCFP01000017">
    <property type="protein sequence ID" value="KKS95487.1"/>
    <property type="molecule type" value="Genomic_DNA"/>
</dbReference>
<dbReference type="Pfam" id="PF02899">
    <property type="entry name" value="Phage_int_SAM_1"/>
    <property type="match status" value="2"/>
</dbReference>
<evidence type="ECO:0000313" key="6">
    <source>
        <dbReference type="Proteomes" id="UP000034894"/>
    </source>
</evidence>
<evidence type="ECO:0000256" key="1">
    <source>
        <dbReference type="ARBA" id="ARBA00023125"/>
    </source>
</evidence>
<gene>
    <name evidence="5" type="ORF">UV73_C0017G0001</name>
</gene>
<accession>A0A0G1DCX5</accession>
<keyword evidence="3" id="KW-0472">Membrane</keyword>
<feature type="domain" description="Core-binding (CB)" evidence="4">
    <location>
        <begin position="1"/>
        <end position="85"/>
    </location>
</feature>
<keyword evidence="3" id="KW-0812">Transmembrane</keyword>
<name>A0A0G1DCX5_9BACT</name>
<evidence type="ECO:0000259" key="4">
    <source>
        <dbReference type="PROSITE" id="PS51900"/>
    </source>
</evidence>
<proteinExistence type="predicted"/>
<keyword evidence="1 2" id="KW-0238">DNA-binding</keyword>
<comment type="caution">
    <text evidence="5">The sequence shown here is derived from an EMBL/GenBank/DDBJ whole genome shotgun (WGS) entry which is preliminary data.</text>
</comment>
<evidence type="ECO:0000256" key="2">
    <source>
        <dbReference type="PROSITE-ProRule" id="PRU01248"/>
    </source>
</evidence>
<dbReference type="Gene3D" id="1.10.150.130">
    <property type="match status" value="2"/>
</dbReference>
<dbReference type="InterPro" id="IPR004107">
    <property type="entry name" value="Integrase_SAM-like_N"/>
</dbReference>
<dbReference type="InterPro" id="IPR044068">
    <property type="entry name" value="CB"/>
</dbReference>
<sequence length="396" mass="44649">MPEILQEFINFLRSQNLSKNSIRNYQSDLNKFFSWFLVKTGHPLSADRFSNTQLELFFEDTASTVPPATLHRYRTSLRRFSLWLKPSEVKSSQPEEIVYTNNLPLEKQALKKVSLLSDSFAAYLAVKGLHRLSIRNYQADIQKFLNWFEKEKAEILTPENFQPDLINQYLEELKLQQIPEATVKRYLISVKHFFRFIHPEKLLPTTPKPYQKIAKDNNLLKDFPRISDRAAFYMTPRLLALAAFIFLLFIFSSVAGVRFISTYFQKNDRSIKNYNNISPDISSLDFDSFEKASVLASQTEKDLLEINIDTNINSALFVSKEASIAGLLSAPGGIVTSDLEANNISVNQTLVVGSGNAFQVGQTGSIESATGIRSSGTIAFTGLTAGEGKALCLNDI</sequence>
<dbReference type="Proteomes" id="UP000034894">
    <property type="component" value="Unassembled WGS sequence"/>
</dbReference>
<dbReference type="GO" id="GO:0003677">
    <property type="term" value="F:DNA binding"/>
    <property type="evidence" value="ECO:0007669"/>
    <property type="project" value="UniProtKB-UniRule"/>
</dbReference>
<dbReference type="AlphaFoldDB" id="A0A0G1DCX5"/>
<dbReference type="GO" id="GO:0015074">
    <property type="term" value="P:DNA integration"/>
    <property type="evidence" value="ECO:0007669"/>
    <property type="project" value="InterPro"/>
</dbReference>
<evidence type="ECO:0000313" key="5">
    <source>
        <dbReference type="EMBL" id="KKS95487.1"/>
    </source>
</evidence>
<dbReference type="STRING" id="1618443.UV73_C0017G0001"/>
<protein>
    <recommendedName>
        <fullName evidence="4">Core-binding (CB) domain-containing protein</fullName>
    </recommendedName>
</protein>
<organism evidence="5 6">
    <name type="scientific">Candidatus Gottesmanbacteria bacterium GW2011_GWA2_43_14</name>
    <dbReference type="NCBI Taxonomy" id="1618443"/>
    <lineage>
        <taxon>Bacteria</taxon>
        <taxon>Candidatus Gottesmaniibacteriota</taxon>
    </lineage>
</organism>
<evidence type="ECO:0000256" key="3">
    <source>
        <dbReference type="SAM" id="Phobius"/>
    </source>
</evidence>
<dbReference type="SUPFAM" id="SSF47823">
    <property type="entry name" value="lambda integrase-like, N-terminal domain"/>
    <property type="match status" value="2"/>
</dbReference>